<organism evidence="1 2">
    <name type="scientific">Mucilaginibacter calamicampi</name>
    <dbReference type="NCBI Taxonomy" id="1302352"/>
    <lineage>
        <taxon>Bacteria</taxon>
        <taxon>Pseudomonadati</taxon>
        <taxon>Bacteroidota</taxon>
        <taxon>Sphingobacteriia</taxon>
        <taxon>Sphingobacteriales</taxon>
        <taxon>Sphingobacteriaceae</taxon>
        <taxon>Mucilaginibacter</taxon>
    </lineage>
</organism>
<evidence type="ECO:0000313" key="2">
    <source>
        <dbReference type="Proteomes" id="UP001596958"/>
    </source>
</evidence>
<dbReference type="EMBL" id="JBHTHU010000001">
    <property type="protein sequence ID" value="MFD0749154.1"/>
    <property type="molecule type" value="Genomic_DNA"/>
</dbReference>
<gene>
    <name evidence="1" type="ORF">ACFQZS_03310</name>
</gene>
<evidence type="ECO:0000313" key="1">
    <source>
        <dbReference type="EMBL" id="MFD0749154.1"/>
    </source>
</evidence>
<accession>A0ABW2YU86</accession>
<dbReference type="Pfam" id="PF12244">
    <property type="entry name" value="DUF3606"/>
    <property type="match status" value="1"/>
</dbReference>
<dbReference type="InterPro" id="IPR022037">
    <property type="entry name" value="DUF3606"/>
</dbReference>
<dbReference type="Proteomes" id="UP001596958">
    <property type="component" value="Unassembled WGS sequence"/>
</dbReference>
<reference evidence="2" key="1">
    <citation type="journal article" date="2019" name="Int. J. Syst. Evol. Microbiol.">
        <title>The Global Catalogue of Microorganisms (GCM) 10K type strain sequencing project: providing services to taxonomists for standard genome sequencing and annotation.</title>
        <authorList>
            <consortium name="The Broad Institute Genomics Platform"/>
            <consortium name="The Broad Institute Genome Sequencing Center for Infectious Disease"/>
            <person name="Wu L."/>
            <person name="Ma J."/>
        </authorList>
    </citation>
    <scope>NUCLEOTIDE SEQUENCE [LARGE SCALE GENOMIC DNA]</scope>
    <source>
        <strain evidence="2">CCUG 63418</strain>
    </source>
</reference>
<protein>
    <submittedName>
        <fullName evidence="1">DUF3606 domain-containing protein</fullName>
    </submittedName>
</protein>
<sequence length="68" mass="7709">MDNTAKTGTPDSKTINLNEDYEIKYWTKELNASKEELTDAVNEVGKSAEAVREYLNTRDLNAKYPPLT</sequence>
<keyword evidence="2" id="KW-1185">Reference proteome</keyword>
<comment type="caution">
    <text evidence="1">The sequence shown here is derived from an EMBL/GenBank/DDBJ whole genome shotgun (WGS) entry which is preliminary data.</text>
</comment>
<dbReference type="RefSeq" id="WP_377097269.1">
    <property type="nucleotide sequence ID" value="NZ_JBHTHU010000001.1"/>
</dbReference>
<proteinExistence type="predicted"/>
<name>A0ABW2YU86_9SPHI</name>